<feature type="region of interest" description="Disordered" evidence="6">
    <location>
        <begin position="250"/>
        <end position="276"/>
    </location>
</feature>
<evidence type="ECO:0000256" key="1">
    <source>
        <dbReference type="ARBA" id="ARBA00006484"/>
    </source>
</evidence>
<evidence type="ECO:0000256" key="5">
    <source>
        <dbReference type="ARBA" id="ARBA00023221"/>
    </source>
</evidence>
<sequence length="276" mass="27828">MTGRRAALVTGGASGIGLAAVTRFVADGWRVVLADYNADAGAQAAATFGDDVRFVRTDVAVEPDVEAAVAACVESFGALDCIVNNAGVGGAFGRLTDIEVDDWDYTFAVLVRGVFLGIKHGARAMRGRGGSIVNIGSIAGFAAGAGPQAYSAAKAAVINLGRSAATELGPDRIRVNTVCPGLIVTPLVGDGSAAAGVMADAQPWPDLGRPEDVAAVIAFLAGDDARFVTGQEITVDGGLTGAGPRMQEAYGGDPGRRGLVGVNRGSTGEAPTVRRA</sequence>
<comment type="similarity">
    <text evidence="1">Belongs to the short-chain dehydrogenases/reductases (SDR) family.</text>
</comment>
<reference evidence="7 8" key="1">
    <citation type="submission" date="2020-11" db="EMBL/GenBank/DDBJ databases">
        <title>Pseudonocardia abyssalis sp. nov. and Pseudonocardia oceani sp. nov., description and phylogenomic analysis of two novel actinomycetes isolated from the deep Southern Ocean.</title>
        <authorList>
            <person name="Parra J."/>
        </authorList>
    </citation>
    <scope>NUCLEOTIDE SEQUENCE [LARGE SCALE GENOMIC DNA]</scope>
    <source>
        <strain evidence="7 8">KRD-168</strain>
    </source>
</reference>
<dbReference type="Proteomes" id="UP000694287">
    <property type="component" value="Unassembled WGS sequence"/>
</dbReference>
<evidence type="ECO:0000313" key="7">
    <source>
        <dbReference type="EMBL" id="MBW0137349.1"/>
    </source>
</evidence>
<comment type="caution">
    <text evidence="7">The sequence shown here is derived from an EMBL/GenBank/DDBJ whole genome shotgun (WGS) entry which is preliminary data.</text>
</comment>
<evidence type="ECO:0000256" key="4">
    <source>
        <dbReference type="ARBA" id="ARBA00023098"/>
    </source>
</evidence>
<dbReference type="PANTHER" id="PTHR43180">
    <property type="entry name" value="3-OXOACYL-(ACYL-CARRIER-PROTEIN) REDUCTASE (AFU_ORTHOLOGUE AFUA_6G11210)"/>
    <property type="match status" value="1"/>
</dbReference>
<dbReference type="RefSeq" id="WP_225924681.1">
    <property type="nucleotide sequence ID" value="NZ_JADQDJ010000086.1"/>
</dbReference>
<evidence type="ECO:0000256" key="2">
    <source>
        <dbReference type="ARBA" id="ARBA00023002"/>
    </source>
</evidence>
<keyword evidence="3" id="KW-0520">NAD</keyword>
<keyword evidence="4" id="KW-0443">Lipid metabolism</keyword>
<keyword evidence="2" id="KW-0560">Oxidoreductase</keyword>
<accession>A0ABS6UYP3</accession>
<gene>
    <name evidence="7" type="ORF">I4I81_24255</name>
</gene>
<evidence type="ECO:0000256" key="6">
    <source>
        <dbReference type="SAM" id="MobiDB-lite"/>
    </source>
</evidence>
<organism evidence="7 8">
    <name type="scientific">Pseudonocardia abyssalis</name>
    <dbReference type="NCBI Taxonomy" id="2792008"/>
    <lineage>
        <taxon>Bacteria</taxon>
        <taxon>Bacillati</taxon>
        <taxon>Actinomycetota</taxon>
        <taxon>Actinomycetes</taxon>
        <taxon>Pseudonocardiales</taxon>
        <taxon>Pseudonocardiaceae</taxon>
        <taxon>Pseudonocardia</taxon>
    </lineage>
</organism>
<keyword evidence="8" id="KW-1185">Reference proteome</keyword>
<dbReference type="EMBL" id="JADQDK010000001">
    <property type="protein sequence ID" value="MBW0137349.1"/>
    <property type="molecule type" value="Genomic_DNA"/>
</dbReference>
<dbReference type="Pfam" id="PF13561">
    <property type="entry name" value="adh_short_C2"/>
    <property type="match status" value="1"/>
</dbReference>
<keyword evidence="5" id="KW-0753">Steroid metabolism</keyword>
<proteinExistence type="inferred from homology"/>
<dbReference type="PANTHER" id="PTHR43180:SF28">
    <property type="entry name" value="NAD(P)-BINDING ROSSMANN-FOLD SUPERFAMILY PROTEIN"/>
    <property type="match status" value="1"/>
</dbReference>
<name>A0ABS6UYP3_9PSEU</name>
<evidence type="ECO:0000256" key="3">
    <source>
        <dbReference type="ARBA" id="ARBA00023027"/>
    </source>
</evidence>
<dbReference type="InterPro" id="IPR002347">
    <property type="entry name" value="SDR_fam"/>
</dbReference>
<protein>
    <submittedName>
        <fullName evidence="7">SDR family oxidoreductase</fullName>
    </submittedName>
</protein>
<evidence type="ECO:0000313" key="8">
    <source>
        <dbReference type="Proteomes" id="UP000694287"/>
    </source>
</evidence>